<reference evidence="3" key="1">
    <citation type="submission" date="2019-03" db="UniProtKB">
        <authorList>
            <consortium name="Ensembl"/>
        </authorList>
    </citation>
    <scope>IDENTIFICATION</scope>
</reference>
<dbReference type="OMA" id="WATNATC"/>
<feature type="signal peptide" evidence="2">
    <location>
        <begin position="1"/>
        <end position="23"/>
    </location>
</feature>
<proteinExistence type="predicted"/>
<keyword evidence="2" id="KW-0732">Signal</keyword>
<evidence type="ECO:0000256" key="1">
    <source>
        <dbReference type="SAM" id="MobiDB-lite"/>
    </source>
</evidence>
<protein>
    <recommendedName>
        <fullName evidence="4">Secreted protein</fullName>
    </recommendedName>
</protein>
<dbReference type="AlphaFoldDB" id="A0A452V4Y6"/>
<dbReference type="Ensembl" id="ENSUMAT00000033797.1">
    <property type="protein sequence ID" value="ENSUMAP00000028575.1"/>
    <property type="gene ID" value="ENSUMAG00000020761.1"/>
</dbReference>
<feature type="chain" id="PRO_5019105835" description="Secreted protein" evidence="2">
    <location>
        <begin position="24"/>
        <end position="114"/>
    </location>
</feature>
<accession>A0A452V4Y6</accession>
<evidence type="ECO:0000313" key="3">
    <source>
        <dbReference type="Ensembl" id="ENSUMAP00000028575"/>
    </source>
</evidence>
<organism evidence="3">
    <name type="scientific">Ursus maritimus</name>
    <name type="common">Polar bear</name>
    <name type="synonym">Thalarctos maritimus</name>
    <dbReference type="NCBI Taxonomy" id="29073"/>
    <lineage>
        <taxon>Eukaryota</taxon>
        <taxon>Metazoa</taxon>
        <taxon>Chordata</taxon>
        <taxon>Craniata</taxon>
        <taxon>Vertebrata</taxon>
        <taxon>Euteleostomi</taxon>
        <taxon>Mammalia</taxon>
        <taxon>Eutheria</taxon>
        <taxon>Laurasiatheria</taxon>
        <taxon>Carnivora</taxon>
        <taxon>Caniformia</taxon>
        <taxon>Ursidae</taxon>
        <taxon>Ursus</taxon>
    </lineage>
</organism>
<evidence type="ECO:0000256" key="2">
    <source>
        <dbReference type="SAM" id="SignalP"/>
    </source>
</evidence>
<evidence type="ECO:0008006" key="4">
    <source>
        <dbReference type="Google" id="ProtNLM"/>
    </source>
</evidence>
<feature type="region of interest" description="Disordered" evidence="1">
    <location>
        <begin position="24"/>
        <end position="46"/>
    </location>
</feature>
<sequence>MASCVMGLACWCLVGWWSMGNTATTSTSSRQAGGNGRDSKQRRPKMGPLHVLGLGTASPLWATNATCLGVWPTIARTPRTTFQGEALSSSCGIMRVGVLSHIPANPTVSSLFIL</sequence>
<name>A0A452V4Y6_URSMA</name>
<dbReference type="GeneTree" id="ENSGT00950000186229"/>